<accession>A0ABS5H5A0</accession>
<evidence type="ECO:0000313" key="2">
    <source>
        <dbReference type="Proteomes" id="UP000682982"/>
    </source>
</evidence>
<sequence length="514" mass="56906">MANIVDQWGKPIQSEILHEPQTAKLQQLHMEYANHPSRGLTPVRLASIMQQAEQGNLTAQAELFADMEEKDAHIYAEMSKRKGAILSIDYEIRPPRNPSAEEKSLTAYLTEMVQDIASLDTILIDALDGIGHGYSCQEIEWQILGSEWLPKEITHRPPSWFNVSRFNQNELRLRDNSSDGAALNPFGWIVHKHRARTGPLARTGLHRMLAWPFLFKNYAVRDLAELLEIHGLPIRLGKYPPGTGDAEKATLLRAVTMLGHAAAGIIPDSMSIDFQNAAVGTHDPFQAMITWAEQSESKAILGATLTSQADGKSSTNALGKIHNEVRREILASDARQLAATLTRDLLYPLAMLNGKQVNDPRRMPHFFFDVREEEDFQQIAAALPNLVNVGMSIPVSWAQRKLSIPAAQNGEPVLVATKTPIKTDAIAVNRVALKAQDNPQDQLQQRTEQENDDAWSQVVDHVQQLVAEAPDLPTLQNQLLAAYSGLPLDDLQSVMAQGFALAQLAGMFDVKTGQ</sequence>
<dbReference type="InterPro" id="IPR009279">
    <property type="entry name" value="Portal_Mu"/>
</dbReference>
<protein>
    <submittedName>
        <fullName evidence="1">DUF935 domain-containing protein</fullName>
    </submittedName>
</protein>
<proteinExistence type="predicted"/>
<gene>
    <name evidence="1" type="ORF">KDM87_14415</name>
</gene>
<dbReference type="Proteomes" id="UP000682982">
    <property type="component" value="Unassembled WGS sequence"/>
</dbReference>
<evidence type="ECO:0000313" key="1">
    <source>
        <dbReference type="EMBL" id="MBR7793790.1"/>
    </source>
</evidence>
<dbReference type="EMBL" id="JAGSPK010000005">
    <property type="protein sequence ID" value="MBR7793790.1"/>
    <property type="molecule type" value="Genomic_DNA"/>
</dbReference>
<keyword evidence="2" id="KW-1185">Reference proteome</keyword>
<organism evidence="1 2">
    <name type="scientific">Undibacterium rivi</name>
    <dbReference type="NCBI Taxonomy" id="2828729"/>
    <lineage>
        <taxon>Bacteria</taxon>
        <taxon>Pseudomonadati</taxon>
        <taxon>Pseudomonadota</taxon>
        <taxon>Betaproteobacteria</taxon>
        <taxon>Burkholderiales</taxon>
        <taxon>Oxalobacteraceae</taxon>
        <taxon>Undibacterium</taxon>
    </lineage>
</organism>
<comment type="caution">
    <text evidence="1">The sequence shown here is derived from an EMBL/GenBank/DDBJ whole genome shotgun (WGS) entry which is preliminary data.</text>
</comment>
<reference evidence="1 2" key="1">
    <citation type="submission" date="2021-04" db="EMBL/GenBank/DDBJ databases">
        <title>novel species isolated from subtropical streams in China.</title>
        <authorList>
            <person name="Lu H."/>
        </authorList>
    </citation>
    <scope>NUCLEOTIDE SEQUENCE [LARGE SCALE GENOMIC DNA]</scope>
    <source>
        <strain evidence="1 2">FT147W</strain>
    </source>
</reference>
<name>A0ABS5H5A0_9BURK</name>
<dbReference type="Pfam" id="PF06074">
    <property type="entry name" value="Portal_Mu"/>
    <property type="match status" value="1"/>
</dbReference>
<dbReference type="RefSeq" id="WP_212679727.1">
    <property type="nucleotide sequence ID" value="NZ_JAGSPK010000005.1"/>
</dbReference>